<protein>
    <submittedName>
        <fullName evidence="2">Fe-S oxidoreductase</fullName>
    </submittedName>
</protein>
<name>A0A2T3FNL8_9CLOT</name>
<evidence type="ECO:0000313" key="3">
    <source>
        <dbReference type="Proteomes" id="UP000241048"/>
    </source>
</evidence>
<proteinExistence type="predicted"/>
<dbReference type="Proteomes" id="UP000241048">
    <property type="component" value="Unassembled WGS sequence"/>
</dbReference>
<accession>A0A2T3FNL8</accession>
<keyword evidence="3" id="KW-1185">Reference proteome</keyword>
<dbReference type="Pfam" id="PF10105">
    <property type="entry name" value="DUF2344"/>
    <property type="match status" value="1"/>
</dbReference>
<dbReference type="RefSeq" id="WP_107001081.1">
    <property type="nucleotide sequence ID" value="NZ_JAQDFZ010000007.1"/>
</dbReference>
<dbReference type="NCBIfam" id="TIGR03936">
    <property type="entry name" value="sam_1_link_chp"/>
    <property type="match status" value="1"/>
</dbReference>
<evidence type="ECO:0000313" key="2">
    <source>
        <dbReference type="EMBL" id="PST36865.1"/>
    </source>
</evidence>
<dbReference type="InterPro" id="IPR018768">
    <property type="entry name" value="DUF2344"/>
</dbReference>
<evidence type="ECO:0000259" key="1">
    <source>
        <dbReference type="Pfam" id="PF10105"/>
    </source>
</evidence>
<sequence length="268" mass="30351">MKIRIKFQKQGTVRFIGHLDVMRYFQKVMRRAEVDIRYSEGFSPHQIMSFASPLSVGLISHAEYVDIDVNSSGNSTGMVRRLNEVSAEGLEVLSYRELPETAKNAMSLVAAADYTFWFKEGFEPEDGSSVEEFFGKFLTFCKSETIPFVKQTKKGERTVDLRPLICEARIAERKEYVPAMVADWYPDLENETVEEEKQAEGICVFLRLLSGSAANGKPEQVLQAFYESLGLTYRPFAIQVEREELYADEGAEGAPEYVPLEAYGSEIV</sequence>
<comment type="caution">
    <text evidence="2">The sequence shown here is derived from an EMBL/GenBank/DDBJ whole genome shotgun (WGS) entry which is preliminary data.</text>
</comment>
<dbReference type="EMBL" id="PYLO01000003">
    <property type="protein sequence ID" value="PST36865.1"/>
    <property type="molecule type" value="Genomic_DNA"/>
</dbReference>
<reference evidence="2 3" key="1">
    <citation type="submission" date="2018-03" db="EMBL/GenBank/DDBJ databases">
        <title>Lachnoclostridium SNUG30386 gen.nov., sp.nov., isolated from human faeces.</title>
        <authorList>
            <person name="Seo B."/>
            <person name="Jeon K."/>
            <person name="Ko G."/>
        </authorList>
    </citation>
    <scope>NUCLEOTIDE SEQUENCE [LARGE SCALE GENOMIC DNA]</scope>
    <source>
        <strain evidence="2 3">SNUG30386</strain>
    </source>
</reference>
<gene>
    <name evidence="2" type="ORF">C7U56_09895</name>
</gene>
<organism evidence="2 3">
    <name type="scientific">Clostridium fessum</name>
    <dbReference type="NCBI Taxonomy" id="2126740"/>
    <lineage>
        <taxon>Bacteria</taxon>
        <taxon>Bacillati</taxon>
        <taxon>Bacillota</taxon>
        <taxon>Clostridia</taxon>
        <taxon>Eubacteriales</taxon>
        <taxon>Clostridiaceae</taxon>
        <taxon>Clostridium</taxon>
    </lineage>
</organism>
<feature type="domain" description="DUF2344" evidence="1">
    <location>
        <begin position="2"/>
        <end position="174"/>
    </location>
</feature>
<dbReference type="AlphaFoldDB" id="A0A2T3FNL8"/>